<sequence length="865" mass="101934">METELITEHMFKKFGDDYDKKVERELKIFLGFLILKKYDDDEDVERERNIYDKFCEILQETKSVIYGNFILNAVSPINEPNGNPYVAGVLDIVATYSGAVAINDFIKTEMNHIFIGSDQDIVIFQPYKDSIERNNKIQSQIMYHKITDLPGLFINIVDDDPSRFVSRQHLSFLQILFDGEHVKATHIEDVKNKKGTLKREYLPLIGSEDPVDIFEDENYSENSIPLNIKDSIDEYRTLGFEINYDRDSKFVGHPYLYGTDVSEEEHFVSYLYYNLVNNLVNNVFRNMLNIGIHNEDITCADIYLRWFYLEKPTMKEFIKIIQKIIRKGTFLLPLWIQDTYKKEDDILVALLLDSCSLYIYFSNFRYYREKDPKSAQYFANVVIKDHIKPNSSDVKILKKRPKSESEIRTIKMITKKYFKDHPQIYALVILIKKIMIKKYLVLPESYKYDYEKDYDILNILLRYPNLFLHYFSDDKYSENESETFKEFALIFIQTIRFENEEDLLKANIARKTLMEMYNDKFSIDEINTKTFKNYETIATYEKYKSEKEDKEKSKPNTRNIPALNIVRPSRTKLVDYDEKNRMVGKKCINASTHSLYNINAFLKGKYVSNYTTDGKRNREYDLPPANPRDAMKRVIFFLATSDKLDDLTPFCYNLDLLTKDIGNQLYVECKDFNDMQGLNYLFGQNPVVKLDLEFAIYVPLSEILDAIYNTKKQVFVLVPTEKVLKYTASMAVQFGTIGSMVSGHHCQEGSYKQLHTIKVCKGSEENACWPVNEAIELNEVYPNSYFMKQKFYIWSKSEKSLGVQWSRANQKLIDRIRLAREYEMHRRRVARGESPDSQLEESPIEPPDDVRRELDFDEEEEEEYE</sequence>
<evidence type="ECO:0000256" key="1">
    <source>
        <dbReference type="SAM" id="MobiDB-lite"/>
    </source>
</evidence>
<dbReference type="EMBL" id="MN739858">
    <property type="protein sequence ID" value="QHT74774.1"/>
    <property type="molecule type" value="Genomic_DNA"/>
</dbReference>
<feature type="region of interest" description="Disordered" evidence="1">
    <location>
        <begin position="827"/>
        <end position="865"/>
    </location>
</feature>
<feature type="compositionally biased region" description="Acidic residues" evidence="1">
    <location>
        <begin position="838"/>
        <end position="847"/>
    </location>
</feature>
<reference evidence="2" key="1">
    <citation type="journal article" date="2020" name="Nature">
        <title>Giant virus diversity and host interactions through global metagenomics.</title>
        <authorList>
            <person name="Schulz F."/>
            <person name="Roux S."/>
            <person name="Paez-Espino D."/>
            <person name="Jungbluth S."/>
            <person name="Walsh D.A."/>
            <person name="Denef V.J."/>
            <person name="McMahon K.D."/>
            <person name="Konstantinidis K.T."/>
            <person name="Eloe-Fadrosh E.A."/>
            <person name="Kyrpides N.C."/>
            <person name="Woyke T."/>
        </authorList>
    </citation>
    <scope>NUCLEOTIDE SEQUENCE</scope>
    <source>
        <strain evidence="2">GVMAG-M-3300023179-62</strain>
    </source>
</reference>
<protein>
    <submittedName>
        <fullName evidence="2">Uncharacterized protein</fullName>
    </submittedName>
</protein>
<name>A0A6C0H2K7_9ZZZZ</name>
<feature type="compositionally biased region" description="Acidic residues" evidence="1">
    <location>
        <begin position="855"/>
        <end position="865"/>
    </location>
</feature>
<organism evidence="2">
    <name type="scientific">viral metagenome</name>
    <dbReference type="NCBI Taxonomy" id="1070528"/>
    <lineage>
        <taxon>unclassified sequences</taxon>
        <taxon>metagenomes</taxon>
        <taxon>organismal metagenomes</taxon>
    </lineage>
</organism>
<accession>A0A6C0H2K7</accession>
<dbReference type="AlphaFoldDB" id="A0A6C0H2K7"/>
<evidence type="ECO:0000313" key="2">
    <source>
        <dbReference type="EMBL" id="QHT74774.1"/>
    </source>
</evidence>
<proteinExistence type="predicted"/>